<evidence type="ECO:0000256" key="1">
    <source>
        <dbReference type="SAM" id="MobiDB-lite"/>
    </source>
</evidence>
<reference evidence="3" key="1">
    <citation type="journal article" date="2016" name="Nature">
        <title>Genome evolution in the allotetraploid frog Xenopus laevis.</title>
        <authorList>
            <person name="Session A.M."/>
            <person name="Uno Y."/>
            <person name="Kwon T."/>
            <person name="Chapman J.A."/>
            <person name="Toyoda A."/>
            <person name="Takahashi S."/>
            <person name="Fukui A."/>
            <person name="Hikosaka A."/>
            <person name="Suzuki A."/>
            <person name="Kondo M."/>
            <person name="van Heeringen S.J."/>
            <person name="Quigley I."/>
            <person name="Heinz S."/>
            <person name="Ogino H."/>
            <person name="Ochi H."/>
            <person name="Hellsten U."/>
            <person name="Lyons J.B."/>
            <person name="Simakov O."/>
            <person name="Putnam N."/>
            <person name="Stites J."/>
            <person name="Kuroki Y."/>
            <person name="Tanaka T."/>
            <person name="Michiue T."/>
            <person name="Watanabe M."/>
            <person name="Bogdanovic O."/>
            <person name="Lister R."/>
            <person name="Georgiou G."/>
            <person name="Paranjpe S.S."/>
            <person name="van Kruijsbergen I."/>
            <person name="Shu S."/>
            <person name="Carlson J."/>
            <person name="Kinoshita T."/>
            <person name="Ohta Y."/>
            <person name="Mawaribuchi S."/>
            <person name="Jenkins J."/>
            <person name="Grimwood J."/>
            <person name="Schmutz J."/>
            <person name="Mitros T."/>
            <person name="Mozaffari S.V."/>
            <person name="Suzuki Y."/>
            <person name="Haramoto Y."/>
            <person name="Yamamoto T.S."/>
            <person name="Takagi C."/>
            <person name="Heald R."/>
            <person name="Miller K."/>
            <person name="Haudenschild C."/>
            <person name="Kitzman J."/>
            <person name="Nakayama T."/>
            <person name="Izutsu Y."/>
            <person name="Robert J."/>
            <person name="Fortriede J."/>
            <person name="Burns K."/>
            <person name="Lotay V."/>
            <person name="Karimi K."/>
            <person name="Yasuoka Y."/>
            <person name="Dichmann D.S."/>
            <person name="Flajnik M.F."/>
            <person name="Houston D.W."/>
            <person name="Shendure J."/>
            <person name="DuPasquier L."/>
            <person name="Vize P.D."/>
            <person name="Zorn A.M."/>
            <person name="Ito M."/>
            <person name="Marcotte E.M."/>
            <person name="Wallingford J.B."/>
            <person name="Ito Y."/>
            <person name="Asashima M."/>
            <person name="Ueno N."/>
            <person name="Matsuda Y."/>
            <person name="Veenstra G.J."/>
            <person name="Fujiyama A."/>
            <person name="Harland R.M."/>
            <person name="Taira M."/>
            <person name="Rokhsar D.S."/>
        </authorList>
    </citation>
    <scope>NUCLEOTIDE SEQUENCE [LARGE SCALE GENOMIC DNA]</scope>
    <source>
        <strain evidence="3">J</strain>
    </source>
</reference>
<accession>A0A974H643</accession>
<name>A0A974H643_XENLA</name>
<feature type="non-terminal residue" evidence="2">
    <location>
        <position position="1"/>
    </location>
</feature>
<dbReference type="AlphaFoldDB" id="A0A974H643"/>
<dbReference type="Proteomes" id="UP000694892">
    <property type="component" value="Chromosome 8S"/>
</dbReference>
<protein>
    <submittedName>
        <fullName evidence="2">Uncharacterized protein</fullName>
    </submittedName>
</protein>
<feature type="compositionally biased region" description="Basic and acidic residues" evidence="1">
    <location>
        <begin position="41"/>
        <end position="51"/>
    </location>
</feature>
<organism evidence="2 3">
    <name type="scientific">Xenopus laevis</name>
    <name type="common">African clawed frog</name>
    <dbReference type="NCBI Taxonomy" id="8355"/>
    <lineage>
        <taxon>Eukaryota</taxon>
        <taxon>Metazoa</taxon>
        <taxon>Chordata</taxon>
        <taxon>Craniata</taxon>
        <taxon>Vertebrata</taxon>
        <taxon>Euteleostomi</taxon>
        <taxon>Amphibia</taxon>
        <taxon>Batrachia</taxon>
        <taxon>Anura</taxon>
        <taxon>Pipoidea</taxon>
        <taxon>Pipidae</taxon>
        <taxon>Xenopodinae</taxon>
        <taxon>Xenopus</taxon>
        <taxon>Xenopus</taxon>
    </lineage>
</organism>
<dbReference type="EMBL" id="CM004481">
    <property type="protein sequence ID" value="OCT65945.1"/>
    <property type="molecule type" value="Genomic_DNA"/>
</dbReference>
<feature type="region of interest" description="Disordered" evidence="1">
    <location>
        <begin position="1"/>
        <end position="55"/>
    </location>
</feature>
<evidence type="ECO:0000313" key="2">
    <source>
        <dbReference type="EMBL" id="OCT65945.1"/>
    </source>
</evidence>
<sequence>ATAHLAGFLPGPSPLDVGPGSWKQGADSELPQPRLPCGLLPRDRPRTRVGDRSATGAAYEVPERCNGPYHPLYVHRGKGLLCIRG</sequence>
<gene>
    <name evidence="2" type="ORF">XELAEV_18042199mg</name>
</gene>
<evidence type="ECO:0000313" key="3">
    <source>
        <dbReference type="Proteomes" id="UP000694892"/>
    </source>
</evidence>
<proteinExistence type="predicted"/>